<evidence type="ECO:0000256" key="2">
    <source>
        <dbReference type="ARBA" id="ARBA00022670"/>
    </source>
</evidence>
<evidence type="ECO:0000313" key="10">
    <source>
        <dbReference type="Proteomes" id="UP000070326"/>
    </source>
</evidence>
<dbReference type="InterPro" id="IPR051922">
    <property type="entry name" value="Bact_Sporulation_Assoc"/>
</dbReference>
<dbReference type="Proteomes" id="UP000070326">
    <property type="component" value="Unassembled WGS sequence"/>
</dbReference>
<gene>
    <name evidence="9" type="primary">lytC_28</name>
    <name evidence="8" type="ORF">HMPREF3195_00982</name>
    <name evidence="9" type="ORF">NCTC11460_01677</name>
</gene>
<sequence>MRRKCVGLFLAGVMVSSSCLSTFAKNKVEIESLSGKNRYGTAIGISRYGWQDTSKDVIIVNSDSVADALAVGPLARIKDAPVLLSARDGIGSESMAEIDRLKPESITLIGGEGSLSRSLALSLEAKGYKVDRIAGINRNDTSYKIADKIKEVYDEKNMSIDGLMVVDGYKGLADAAGAGAIAARLGYPLLMASKTENLNQSIANGLDRAKVYIVGGVASSLSSYFKSPILISGSNRTRTNVNLIKEFYPEGFTKAYIAKDGKNNPSELIDSVAIGGLAARESAPVILLNPNLNVEASTKGLIGESLDRVVKISGGIDLQVDQMLGNTDIVLPIEKPSEGPIQKPRPSTGTKDRASFDYWNEANKYSNDILMTSEKIRAWNRENLKKTGLLRDPLSVANKTYGVMTRREIARLKPGYPGNVSFDSTANTALNPWETIYIESYSPNRQWAYVKSYNSYGWLPVDSFAITSKEDIRTYEAMPFSIIKNRQYLNGTTRIDMGNRMPMEKNMVLLPVRMANGKLTTRKINFDSGSMNRGYLPLTRANIVKQALKFQNEVYGWGGSKNAHDCSSLVQDVFKSMGVMIPRDSKDQEAVNFGHKMSMRGALKLAKLDGMKPGTALYMKGHVMLYIGKDKSGKHQMVHQYAGHYENGRYIRVYSGKITPVTIGAEGGRTYLDNMRTAVDWIR</sequence>
<dbReference type="PANTHER" id="PTHR30032">
    <property type="entry name" value="N-ACETYLMURAMOYL-L-ALANINE AMIDASE-RELATED"/>
    <property type="match status" value="1"/>
</dbReference>
<keyword evidence="4" id="KW-0788">Thiol protease</keyword>
<protein>
    <submittedName>
        <fullName evidence="9">N-acetylmuramoyl-L-alanine amidase LytC</fullName>
        <ecNumber evidence="9">3.5.1.28</ecNumber>
    </submittedName>
    <submittedName>
        <fullName evidence="8">NlpC/P60 family protein</fullName>
    </submittedName>
</protein>
<evidence type="ECO:0000313" key="9">
    <source>
        <dbReference type="EMBL" id="SUB61731.1"/>
    </source>
</evidence>
<dbReference type="InterPro" id="IPR007253">
    <property type="entry name" value="Cell_wall-bd_2"/>
</dbReference>
<evidence type="ECO:0000313" key="11">
    <source>
        <dbReference type="Proteomes" id="UP000255101"/>
    </source>
</evidence>
<dbReference type="InterPro" id="IPR000064">
    <property type="entry name" value="NLP_P60_dom"/>
</dbReference>
<dbReference type="InterPro" id="IPR039439">
    <property type="entry name" value="SH3b1_dom"/>
</dbReference>
<organism evidence="8 10">
    <name type="scientific">Peptostreptococcus anaerobius</name>
    <dbReference type="NCBI Taxonomy" id="1261"/>
    <lineage>
        <taxon>Bacteria</taxon>
        <taxon>Bacillati</taxon>
        <taxon>Bacillota</taxon>
        <taxon>Clostridia</taxon>
        <taxon>Peptostreptococcales</taxon>
        <taxon>Peptostreptococcaceae</taxon>
        <taxon>Peptostreptococcus</taxon>
    </lineage>
</organism>
<dbReference type="EMBL" id="UGTB01000004">
    <property type="protein sequence ID" value="SUB61731.1"/>
    <property type="molecule type" value="Genomic_DNA"/>
</dbReference>
<dbReference type="EMBL" id="LSQZ01000037">
    <property type="protein sequence ID" value="KXI12896.1"/>
    <property type="molecule type" value="Genomic_DNA"/>
</dbReference>
<dbReference type="InterPro" id="IPR038765">
    <property type="entry name" value="Papain-like_cys_pep_sf"/>
</dbReference>
<dbReference type="SUPFAM" id="SSF54001">
    <property type="entry name" value="Cysteine proteinases"/>
    <property type="match status" value="1"/>
</dbReference>
<evidence type="ECO:0000259" key="7">
    <source>
        <dbReference type="PROSITE" id="PS51935"/>
    </source>
</evidence>
<dbReference type="EC" id="3.5.1.28" evidence="9"/>
<reference evidence="8 10" key="1">
    <citation type="submission" date="2016-02" db="EMBL/GenBank/DDBJ databases">
        <authorList>
            <person name="Wen L."/>
            <person name="He K."/>
            <person name="Yang H."/>
        </authorList>
    </citation>
    <scope>NUCLEOTIDE SEQUENCE [LARGE SCALE GENOMIC DNA]</scope>
    <source>
        <strain evidence="8 10">MJR8628A</strain>
    </source>
</reference>
<dbReference type="Pfam" id="PF00877">
    <property type="entry name" value="NLPC_P60"/>
    <property type="match status" value="1"/>
</dbReference>
<keyword evidence="3 9" id="KW-0378">Hydrolase</keyword>
<dbReference type="Gene3D" id="3.40.50.12090">
    <property type="match status" value="2"/>
</dbReference>
<evidence type="ECO:0000256" key="1">
    <source>
        <dbReference type="ARBA" id="ARBA00007074"/>
    </source>
</evidence>
<evidence type="ECO:0000256" key="5">
    <source>
        <dbReference type="SAM" id="MobiDB-lite"/>
    </source>
</evidence>
<comment type="similarity">
    <text evidence="1">Belongs to the peptidase C40 family.</text>
</comment>
<dbReference type="eggNOG" id="COG2247">
    <property type="taxonomic scope" value="Bacteria"/>
</dbReference>
<dbReference type="GO" id="GO:0008234">
    <property type="term" value="F:cysteine-type peptidase activity"/>
    <property type="evidence" value="ECO:0007669"/>
    <property type="project" value="UniProtKB-KW"/>
</dbReference>
<dbReference type="PATRIC" id="fig|1261.3.peg.262"/>
<dbReference type="RefSeq" id="WP_002844176.1">
    <property type="nucleotide sequence ID" value="NZ_CAMPYD010000037.1"/>
</dbReference>
<dbReference type="Pfam" id="PF04122">
    <property type="entry name" value="CW_binding_2"/>
    <property type="match status" value="3"/>
</dbReference>
<dbReference type="Proteomes" id="UP000255101">
    <property type="component" value="Unassembled WGS sequence"/>
</dbReference>
<name>A0A135YU16_9FIRM</name>
<dbReference type="STRING" id="1261.HMPREF3195_00982"/>
<accession>A0A135YU16</accession>
<feature type="signal peptide" evidence="6">
    <location>
        <begin position="1"/>
        <end position="24"/>
    </location>
</feature>
<dbReference type="eggNOG" id="COG0791">
    <property type="taxonomic scope" value="Bacteria"/>
</dbReference>
<keyword evidence="2" id="KW-0645">Protease</keyword>
<feature type="chain" id="PRO_5038211844" evidence="6">
    <location>
        <begin position="25"/>
        <end position="683"/>
    </location>
</feature>
<dbReference type="PROSITE" id="PS51257">
    <property type="entry name" value="PROKAR_LIPOPROTEIN"/>
    <property type="match status" value="1"/>
</dbReference>
<dbReference type="GO" id="GO:0006508">
    <property type="term" value="P:proteolysis"/>
    <property type="evidence" value="ECO:0007669"/>
    <property type="project" value="UniProtKB-KW"/>
</dbReference>
<feature type="domain" description="NlpC/P60" evidence="7">
    <location>
        <begin position="537"/>
        <end position="678"/>
    </location>
</feature>
<evidence type="ECO:0000313" key="8">
    <source>
        <dbReference type="EMBL" id="KXI12896.1"/>
    </source>
</evidence>
<proteinExistence type="inferred from homology"/>
<evidence type="ECO:0000256" key="6">
    <source>
        <dbReference type="SAM" id="SignalP"/>
    </source>
</evidence>
<reference evidence="9 11" key="2">
    <citation type="submission" date="2018-06" db="EMBL/GenBank/DDBJ databases">
        <authorList>
            <consortium name="Pathogen Informatics"/>
            <person name="Doyle S."/>
        </authorList>
    </citation>
    <scope>NUCLEOTIDE SEQUENCE [LARGE SCALE GENOMIC DNA]</scope>
    <source>
        <strain evidence="9 11">NCTC11460</strain>
    </source>
</reference>
<dbReference type="PANTHER" id="PTHR30032:SF8">
    <property type="entry name" value="GERMINATION-SPECIFIC N-ACETYLMURAMOYL-L-ALANINE AMIDASE"/>
    <property type="match status" value="1"/>
</dbReference>
<evidence type="ECO:0000256" key="4">
    <source>
        <dbReference type="ARBA" id="ARBA00022807"/>
    </source>
</evidence>
<feature type="region of interest" description="Disordered" evidence="5">
    <location>
        <begin position="334"/>
        <end position="353"/>
    </location>
</feature>
<dbReference type="GeneID" id="79843196"/>
<dbReference type="Gene3D" id="3.90.1720.10">
    <property type="entry name" value="endopeptidase domain like (from Nostoc punctiforme)"/>
    <property type="match status" value="1"/>
</dbReference>
<dbReference type="PROSITE" id="PS51935">
    <property type="entry name" value="NLPC_P60"/>
    <property type="match status" value="1"/>
</dbReference>
<evidence type="ECO:0000256" key="3">
    <source>
        <dbReference type="ARBA" id="ARBA00022801"/>
    </source>
</evidence>
<dbReference type="AlphaFoldDB" id="A0A135YU16"/>
<dbReference type="Pfam" id="PF12913">
    <property type="entry name" value="SH3_6"/>
    <property type="match status" value="1"/>
</dbReference>
<dbReference type="GO" id="GO:0008745">
    <property type="term" value="F:N-acetylmuramoyl-L-alanine amidase activity"/>
    <property type="evidence" value="ECO:0007669"/>
    <property type="project" value="UniProtKB-EC"/>
</dbReference>
<keyword evidence="6" id="KW-0732">Signal</keyword>